<comment type="similarity">
    <text evidence="2">Belongs to the ERD2 family.</text>
</comment>
<evidence type="ECO:0000256" key="6">
    <source>
        <dbReference type="ARBA" id="ARBA00022892"/>
    </source>
</evidence>
<dbReference type="EMBL" id="JABFAC010000005">
    <property type="protein sequence ID" value="MBA0614271.1"/>
    <property type="molecule type" value="Genomic_DNA"/>
</dbReference>
<dbReference type="Pfam" id="PF00810">
    <property type="entry name" value="ER_lumen_recept"/>
    <property type="match status" value="1"/>
</dbReference>
<keyword evidence="4 11" id="KW-0812">Transmembrane</keyword>
<evidence type="ECO:0000256" key="11">
    <source>
        <dbReference type="SAM" id="Phobius"/>
    </source>
</evidence>
<sequence>MQNTKIVEPFTAHYVFALGVARFLSCAHWVLQVR</sequence>
<evidence type="ECO:0000256" key="1">
    <source>
        <dbReference type="ARBA" id="ARBA00004477"/>
    </source>
</evidence>
<feature type="transmembrane region" description="Helical" evidence="11">
    <location>
        <begin position="12"/>
        <end position="31"/>
    </location>
</feature>
<keyword evidence="6" id="KW-0931">ER-Golgi transport</keyword>
<dbReference type="PANTHER" id="PTHR10585">
    <property type="entry name" value="ER LUMEN PROTEIN RETAINING RECEPTOR"/>
    <property type="match status" value="1"/>
</dbReference>
<keyword evidence="7" id="KW-0653">Protein transport</keyword>
<dbReference type="Proteomes" id="UP000593561">
    <property type="component" value="Unassembled WGS sequence"/>
</dbReference>
<dbReference type="AlphaFoldDB" id="A0A7J8RKK2"/>
<name>A0A7J8RKK2_GOSDV</name>
<dbReference type="GO" id="GO:0046923">
    <property type="term" value="F:ER retention sequence binding"/>
    <property type="evidence" value="ECO:0007669"/>
    <property type="project" value="InterPro"/>
</dbReference>
<dbReference type="GO" id="GO:0016192">
    <property type="term" value="P:vesicle-mediated transport"/>
    <property type="evidence" value="ECO:0007669"/>
    <property type="project" value="UniProtKB-KW"/>
</dbReference>
<evidence type="ECO:0000256" key="4">
    <source>
        <dbReference type="ARBA" id="ARBA00022692"/>
    </source>
</evidence>
<dbReference type="GO" id="GO:0006621">
    <property type="term" value="P:protein retention in ER lumen"/>
    <property type="evidence" value="ECO:0007669"/>
    <property type="project" value="InterPro"/>
</dbReference>
<keyword evidence="9 11" id="KW-0472">Membrane</keyword>
<evidence type="ECO:0000256" key="2">
    <source>
        <dbReference type="ARBA" id="ARBA00010120"/>
    </source>
</evidence>
<feature type="non-terminal residue" evidence="12">
    <location>
        <position position="1"/>
    </location>
</feature>
<keyword evidence="13" id="KW-1185">Reference proteome</keyword>
<gene>
    <name evidence="12" type="ORF">Godav_014586</name>
</gene>
<accession>A0A7J8RKK2</accession>
<proteinExistence type="inferred from homology"/>
<evidence type="ECO:0000256" key="8">
    <source>
        <dbReference type="ARBA" id="ARBA00022989"/>
    </source>
</evidence>
<dbReference type="GO" id="GO:0015031">
    <property type="term" value="P:protein transport"/>
    <property type="evidence" value="ECO:0007669"/>
    <property type="project" value="UniProtKB-KW"/>
</dbReference>
<dbReference type="InterPro" id="IPR000133">
    <property type="entry name" value="ER_ret_rcpt"/>
</dbReference>
<reference evidence="12 13" key="1">
    <citation type="journal article" date="2019" name="Genome Biol. Evol.">
        <title>Insights into the evolution of the New World diploid cottons (Gossypium, subgenus Houzingenia) based on genome sequencing.</title>
        <authorList>
            <person name="Grover C.E."/>
            <person name="Arick M.A. 2nd"/>
            <person name="Thrash A."/>
            <person name="Conover J.L."/>
            <person name="Sanders W.S."/>
            <person name="Peterson D.G."/>
            <person name="Frelichowski J.E."/>
            <person name="Scheffler J.A."/>
            <person name="Scheffler B.E."/>
            <person name="Wendel J.F."/>
        </authorList>
    </citation>
    <scope>NUCLEOTIDE SEQUENCE [LARGE SCALE GENOMIC DNA]</scope>
    <source>
        <strain evidence="12">27</strain>
        <tissue evidence="12">Leaf</tissue>
    </source>
</reference>
<keyword evidence="10" id="KW-0675">Receptor</keyword>
<evidence type="ECO:0000256" key="10">
    <source>
        <dbReference type="ARBA" id="ARBA00023170"/>
    </source>
</evidence>
<evidence type="ECO:0000313" key="13">
    <source>
        <dbReference type="Proteomes" id="UP000593561"/>
    </source>
</evidence>
<evidence type="ECO:0000256" key="3">
    <source>
        <dbReference type="ARBA" id="ARBA00022448"/>
    </source>
</evidence>
<keyword evidence="3" id="KW-0813">Transport</keyword>
<organism evidence="12 13">
    <name type="scientific">Gossypium davidsonii</name>
    <name type="common">Davidson's cotton</name>
    <name type="synonym">Gossypium klotzschianum subsp. davidsonii</name>
    <dbReference type="NCBI Taxonomy" id="34287"/>
    <lineage>
        <taxon>Eukaryota</taxon>
        <taxon>Viridiplantae</taxon>
        <taxon>Streptophyta</taxon>
        <taxon>Embryophyta</taxon>
        <taxon>Tracheophyta</taxon>
        <taxon>Spermatophyta</taxon>
        <taxon>Magnoliopsida</taxon>
        <taxon>eudicotyledons</taxon>
        <taxon>Gunneridae</taxon>
        <taxon>Pentapetalae</taxon>
        <taxon>rosids</taxon>
        <taxon>malvids</taxon>
        <taxon>Malvales</taxon>
        <taxon>Malvaceae</taxon>
        <taxon>Malvoideae</taxon>
        <taxon>Gossypium</taxon>
    </lineage>
</organism>
<keyword evidence="8 11" id="KW-1133">Transmembrane helix</keyword>
<evidence type="ECO:0000256" key="7">
    <source>
        <dbReference type="ARBA" id="ARBA00022927"/>
    </source>
</evidence>
<comment type="subcellular location">
    <subcellularLocation>
        <location evidence="1">Endoplasmic reticulum membrane</location>
        <topology evidence="1">Multi-pass membrane protein</topology>
    </subcellularLocation>
</comment>
<dbReference type="GO" id="GO:0005789">
    <property type="term" value="C:endoplasmic reticulum membrane"/>
    <property type="evidence" value="ECO:0007669"/>
    <property type="project" value="UniProtKB-SubCell"/>
</dbReference>
<comment type="caution">
    <text evidence="12">The sequence shown here is derived from an EMBL/GenBank/DDBJ whole genome shotgun (WGS) entry which is preliminary data.</text>
</comment>
<protein>
    <submittedName>
        <fullName evidence="12">Uncharacterized protein</fullName>
    </submittedName>
</protein>
<keyword evidence="5" id="KW-0256">Endoplasmic reticulum</keyword>
<evidence type="ECO:0000256" key="5">
    <source>
        <dbReference type="ARBA" id="ARBA00022824"/>
    </source>
</evidence>
<evidence type="ECO:0000256" key="9">
    <source>
        <dbReference type="ARBA" id="ARBA00023136"/>
    </source>
</evidence>
<evidence type="ECO:0000313" key="12">
    <source>
        <dbReference type="EMBL" id="MBA0614271.1"/>
    </source>
</evidence>